<dbReference type="AlphaFoldDB" id="H8GCR0"/>
<reference evidence="2 3" key="1">
    <citation type="journal article" date="2012" name="Stand. Genomic Sci.">
        <title>Genome sequence of the soil bacterium Saccharomonospora azurea type strain (NA-128(T)).</title>
        <authorList>
            <person name="Klenk H.P."/>
            <person name="Held B."/>
            <person name="Lucas S."/>
            <person name="Lapidus A."/>
            <person name="Copeland A."/>
            <person name="Hammon N."/>
            <person name="Pitluck S."/>
            <person name="Goodwin L.A."/>
            <person name="Han C."/>
            <person name="Tapia R."/>
            <person name="Brambilla E.M."/>
            <person name="Potter G."/>
            <person name="Land M."/>
            <person name="Ivanova N."/>
            <person name="Rohde M."/>
            <person name="Goker M."/>
            <person name="Detter J.C."/>
            <person name="Kyrpides N.C."/>
            <person name="Woyke T."/>
        </authorList>
    </citation>
    <scope>NUCLEOTIDE SEQUENCE [LARGE SCALE GENOMIC DNA]</scope>
    <source>
        <strain evidence="2 3">NA-128</strain>
    </source>
</reference>
<dbReference type="OrthoDB" id="9809421at2"/>
<dbReference type="Proteomes" id="UP000004705">
    <property type="component" value="Chromosome"/>
</dbReference>
<proteinExistence type="predicted"/>
<evidence type="ECO:0000313" key="2">
    <source>
        <dbReference type="EMBL" id="EHY90833.1"/>
    </source>
</evidence>
<protein>
    <recommendedName>
        <fullName evidence="4">NYN domain-containing protein</fullName>
    </recommendedName>
</protein>
<gene>
    <name evidence="2" type="ORF">SacazDRAFT_03977</name>
</gene>
<dbReference type="RefSeq" id="WP_005444396.1">
    <property type="nucleotide sequence ID" value="NZ_CM001466.1"/>
</dbReference>
<accession>H8GCR0</accession>
<name>H8GCR0_9PSEU</name>
<evidence type="ECO:0000313" key="3">
    <source>
        <dbReference type="Proteomes" id="UP000004705"/>
    </source>
</evidence>
<keyword evidence="3" id="KW-1185">Reference proteome</keyword>
<evidence type="ECO:0008006" key="4">
    <source>
        <dbReference type="Google" id="ProtNLM"/>
    </source>
</evidence>
<organism evidence="2 3">
    <name type="scientific">Saccharomonospora azurea NA-128</name>
    <dbReference type="NCBI Taxonomy" id="882081"/>
    <lineage>
        <taxon>Bacteria</taxon>
        <taxon>Bacillati</taxon>
        <taxon>Actinomycetota</taxon>
        <taxon>Actinomycetes</taxon>
        <taxon>Pseudonocardiales</taxon>
        <taxon>Pseudonocardiaceae</taxon>
        <taxon>Saccharomonospora</taxon>
    </lineage>
</organism>
<dbReference type="HOGENOM" id="CLU_076076_0_1_11"/>
<sequence length="248" mass="27752">MRVGVYVDAFNVYYGARSHCGRGTAGWRWLDLAALAMSLINPHVWPGAVLERLVYCTAPRDREGDSSSRHDQQVYIEALQCHIPQLEVVNGKYAPRTKTGVLIERSRNGSPVRRVASPGEDQLPSWLPSEEITGPEGHRNLLVTVSTFEEKGSDVNVASHLLIDVLSHRVDAAMVLSNDSDLHFPLQHARRHVPVATVNPSTHPTAKDLRGEASEGAGRHWWRRLRPHHFYDHQLPNPVGPSRKPDGW</sequence>
<feature type="region of interest" description="Disordered" evidence="1">
    <location>
        <begin position="109"/>
        <end position="131"/>
    </location>
</feature>
<dbReference type="Gene3D" id="3.40.50.1010">
    <property type="entry name" value="5'-nuclease"/>
    <property type="match status" value="1"/>
</dbReference>
<evidence type="ECO:0000256" key="1">
    <source>
        <dbReference type="SAM" id="MobiDB-lite"/>
    </source>
</evidence>
<dbReference type="EMBL" id="CM001466">
    <property type="protein sequence ID" value="EHY90833.1"/>
    <property type="molecule type" value="Genomic_DNA"/>
</dbReference>